<dbReference type="AlphaFoldDB" id="A0A9Q0XKT6"/>
<evidence type="ECO:0000313" key="3">
    <source>
        <dbReference type="Proteomes" id="UP001142489"/>
    </source>
</evidence>
<dbReference type="EMBL" id="JAPFRF010000011">
    <property type="protein sequence ID" value="KAJ7317381.1"/>
    <property type="molecule type" value="Genomic_DNA"/>
</dbReference>
<feature type="region of interest" description="Disordered" evidence="1">
    <location>
        <begin position="40"/>
        <end position="60"/>
    </location>
</feature>
<name>A0A9Q0XKT6_9SAUR</name>
<reference evidence="2" key="1">
    <citation type="journal article" date="2023" name="DNA Res.">
        <title>Chromosome-level genome assembly of Phrynocephalus forsythii using third-generation DNA sequencing and Hi-C analysis.</title>
        <authorList>
            <person name="Qi Y."/>
            <person name="Zhao W."/>
            <person name="Zhao Y."/>
            <person name="Niu C."/>
            <person name="Cao S."/>
            <person name="Zhang Y."/>
        </authorList>
    </citation>
    <scope>NUCLEOTIDE SEQUENCE</scope>
    <source>
        <tissue evidence="2">Muscle</tissue>
    </source>
</reference>
<organism evidence="2 3">
    <name type="scientific">Phrynocephalus forsythii</name>
    <dbReference type="NCBI Taxonomy" id="171643"/>
    <lineage>
        <taxon>Eukaryota</taxon>
        <taxon>Metazoa</taxon>
        <taxon>Chordata</taxon>
        <taxon>Craniata</taxon>
        <taxon>Vertebrata</taxon>
        <taxon>Euteleostomi</taxon>
        <taxon>Lepidosauria</taxon>
        <taxon>Squamata</taxon>
        <taxon>Bifurcata</taxon>
        <taxon>Unidentata</taxon>
        <taxon>Episquamata</taxon>
        <taxon>Toxicofera</taxon>
        <taxon>Iguania</taxon>
        <taxon>Acrodonta</taxon>
        <taxon>Agamidae</taxon>
        <taxon>Agaminae</taxon>
        <taxon>Phrynocephalus</taxon>
    </lineage>
</organism>
<protein>
    <submittedName>
        <fullName evidence="2">Uncharacterized protein</fullName>
    </submittedName>
</protein>
<accession>A0A9Q0XKT6</accession>
<sequence>MLHRTSFCLLRSAGSWKERRKWRSVFGWVGLWGEGSVFRRDGHPPGRTPPGMLAVERGAPPPGRRGFGLRCGPGVLYRNRAALLLRVECREGRRKEGEDPKQENWRLDINGREAFQSLKLTRTSSVKIPEVERLLSKDPDVHLLTFELK</sequence>
<dbReference type="Proteomes" id="UP001142489">
    <property type="component" value="Unassembled WGS sequence"/>
</dbReference>
<evidence type="ECO:0000313" key="2">
    <source>
        <dbReference type="EMBL" id="KAJ7317381.1"/>
    </source>
</evidence>
<keyword evidence="3" id="KW-1185">Reference proteome</keyword>
<comment type="caution">
    <text evidence="2">The sequence shown here is derived from an EMBL/GenBank/DDBJ whole genome shotgun (WGS) entry which is preliminary data.</text>
</comment>
<proteinExistence type="predicted"/>
<evidence type="ECO:0000256" key="1">
    <source>
        <dbReference type="SAM" id="MobiDB-lite"/>
    </source>
</evidence>
<gene>
    <name evidence="2" type="ORF">JRQ81_003543</name>
</gene>